<dbReference type="AlphaFoldDB" id="A0A2W5PHS6"/>
<evidence type="ECO:0000256" key="4">
    <source>
        <dbReference type="ARBA" id="ARBA00022491"/>
    </source>
</evidence>
<organism evidence="19 20">
    <name type="scientific">Micavibrio aeruginosavorus</name>
    <dbReference type="NCBI Taxonomy" id="349221"/>
    <lineage>
        <taxon>Bacteria</taxon>
        <taxon>Pseudomonadati</taxon>
        <taxon>Bdellovibrionota</taxon>
        <taxon>Bdellovibrionia</taxon>
        <taxon>Bdellovibrionales</taxon>
        <taxon>Pseudobdellovibrionaceae</taxon>
        <taxon>Micavibrio</taxon>
    </lineage>
</organism>
<dbReference type="Pfam" id="PF25601">
    <property type="entry name" value="AAA_lid_14"/>
    <property type="match status" value="1"/>
</dbReference>
<proteinExistence type="predicted"/>
<dbReference type="Pfam" id="PF00072">
    <property type="entry name" value="Response_reg"/>
    <property type="match status" value="1"/>
</dbReference>
<gene>
    <name evidence="19" type="ORF">DI551_10725</name>
</gene>
<evidence type="ECO:0000256" key="12">
    <source>
        <dbReference type="ARBA" id="ARBA00023163"/>
    </source>
</evidence>
<name>A0A2W5PHS6_9BACT</name>
<dbReference type="InterPro" id="IPR002078">
    <property type="entry name" value="Sigma_54_int"/>
</dbReference>
<keyword evidence="3" id="KW-0963">Cytoplasm</keyword>
<protein>
    <recommendedName>
        <fullName evidence="2">DNA-binding transcriptional regulator NtrC</fullName>
    </recommendedName>
    <alternativeName>
        <fullName evidence="14">Nitrogen regulation protein NR(I)</fullName>
    </alternativeName>
    <alternativeName>
        <fullName evidence="15">Nitrogen regulator I</fullName>
    </alternativeName>
</protein>
<dbReference type="PROSITE" id="PS00675">
    <property type="entry name" value="SIGMA54_INTERACT_1"/>
    <property type="match status" value="1"/>
</dbReference>
<keyword evidence="5 16" id="KW-0597">Phosphoprotein</keyword>
<dbReference type="PROSITE" id="PS50045">
    <property type="entry name" value="SIGMA54_INTERACT_4"/>
    <property type="match status" value="1"/>
</dbReference>
<evidence type="ECO:0000256" key="9">
    <source>
        <dbReference type="ARBA" id="ARBA00023015"/>
    </source>
</evidence>
<keyword evidence="11" id="KW-0010">Activator</keyword>
<evidence type="ECO:0000259" key="17">
    <source>
        <dbReference type="PROSITE" id="PS50045"/>
    </source>
</evidence>
<keyword evidence="7" id="KW-0067">ATP-binding</keyword>
<dbReference type="SMART" id="SM00448">
    <property type="entry name" value="REC"/>
    <property type="match status" value="1"/>
</dbReference>
<dbReference type="InterPro" id="IPR011006">
    <property type="entry name" value="CheY-like_superfamily"/>
</dbReference>
<evidence type="ECO:0000256" key="2">
    <source>
        <dbReference type="ARBA" id="ARBA00019059"/>
    </source>
</evidence>
<dbReference type="SUPFAM" id="SSF52540">
    <property type="entry name" value="P-loop containing nucleoside triphosphate hydrolases"/>
    <property type="match status" value="1"/>
</dbReference>
<dbReference type="SUPFAM" id="SSF52172">
    <property type="entry name" value="CheY-like"/>
    <property type="match status" value="1"/>
</dbReference>
<dbReference type="Gene3D" id="1.10.10.60">
    <property type="entry name" value="Homeodomain-like"/>
    <property type="match status" value="1"/>
</dbReference>
<dbReference type="Pfam" id="PF02954">
    <property type="entry name" value="HTH_8"/>
    <property type="match status" value="1"/>
</dbReference>
<feature type="domain" description="Response regulatory" evidence="18">
    <location>
        <begin position="4"/>
        <end position="120"/>
    </location>
</feature>
<dbReference type="Gene3D" id="3.40.50.2300">
    <property type="match status" value="1"/>
</dbReference>
<dbReference type="InterPro" id="IPR003593">
    <property type="entry name" value="AAA+_ATPase"/>
</dbReference>
<evidence type="ECO:0000256" key="1">
    <source>
        <dbReference type="ARBA" id="ARBA00004496"/>
    </source>
</evidence>
<dbReference type="PANTHER" id="PTHR32071">
    <property type="entry name" value="TRANSCRIPTIONAL REGULATORY PROTEIN"/>
    <property type="match status" value="1"/>
</dbReference>
<dbReference type="GO" id="GO:0006355">
    <property type="term" value="P:regulation of DNA-templated transcription"/>
    <property type="evidence" value="ECO:0007669"/>
    <property type="project" value="InterPro"/>
</dbReference>
<evidence type="ECO:0000313" key="19">
    <source>
        <dbReference type="EMBL" id="PZQ44137.1"/>
    </source>
</evidence>
<keyword evidence="4" id="KW-0678">Repressor</keyword>
<dbReference type="InterPro" id="IPR025662">
    <property type="entry name" value="Sigma_54_int_dom_ATP-bd_1"/>
</dbReference>
<dbReference type="EMBL" id="QFQB01000108">
    <property type="protein sequence ID" value="PZQ44137.1"/>
    <property type="molecule type" value="Genomic_DNA"/>
</dbReference>
<feature type="domain" description="Sigma-54 factor interaction" evidence="17">
    <location>
        <begin position="145"/>
        <end position="374"/>
    </location>
</feature>
<evidence type="ECO:0000256" key="14">
    <source>
        <dbReference type="ARBA" id="ARBA00029881"/>
    </source>
</evidence>
<dbReference type="GO" id="GO:0005524">
    <property type="term" value="F:ATP binding"/>
    <property type="evidence" value="ECO:0007669"/>
    <property type="project" value="UniProtKB-KW"/>
</dbReference>
<keyword evidence="8" id="KW-0902">Two-component regulatory system</keyword>
<evidence type="ECO:0000259" key="18">
    <source>
        <dbReference type="PROSITE" id="PS50110"/>
    </source>
</evidence>
<dbReference type="InterPro" id="IPR002197">
    <property type="entry name" value="HTH_Fis"/>
</dbReference>
<reference evidence="19 20" key="1">
    <citation type="submission" date="2017-08" db="EMBL/GenBank/DDBJ databases">
        <title>Infants hospitalized years apart are colonized by the same room-sourced microbial strains.</title>
        <authorList>
            <person name="Brooks B."/>
            <person name="Olm M.R."/>
            <person name="Firek B.A."/>
            <person name="Baker R."/>
            <person name="Thomas B.C."/>
            <person name="Morowitz M.J."/>
            <person name="Banfield J.F."/>
        </authorList>
    </citation>
    <scope>NUCLEOTIDE SEQUENCE [LARGE SCALE GENOMIC DNA]</scope>
    <source>
        <strain evidence="19">S2_005_002_R2_29</strain>
    </source>
</reference>
<dbReference type="Proteomes" id="UP000249417">
    <property type="component" value="Unassembled WGS sequence"/>
</dbReference>
<evidence type="ECO:0000313" key="20">
    <source>
        <dbReference type="Proteomes" id="UP000249417"/>
    </source>
</evidence>
<dbReference type="PANTHER" id="PTHR32071:SF95">
    <property type="entry name" value="DNA-BINDING TRANSCRIPTIONAL REGULATOR NTRC"/>
    <property type="match status" value="1"/>
</dbReference>
<dbReference type="Pfam" id="PF00158">
    <property type="entry name" value="Sigma54_activat"/>
    <property type="match status" value="1"/>
</dbReference>
<dbReference type="Gene3D" id="1.10.8.60">
    <property type="match status" value="1"/>
</dbReference>
<keyword evidence="6" id="KW-0547">Nucleotide-binding</keyword>
<sequence length="452" mass="50110">MDVSVLIIDDDTVQQELLCLFLERDCGYTTYRATDGRSALASLYKYPEIRLVILDLGLPDIEGMDLLDMIVQRHPGLPVIILTGQSDLGIAVSAIKAGAYDFLTKGPEKERLQVAVQNALRVSVLEKEVSRLRRRDEGAFTFEQLVGNETGLSEMIKIGRRAASSDIPVLLTGETGTGKEVFARAIHGESRRVGKPFVAVNCGAIPSQLVESTLFGHEKGAFTGAVAKSMGRFREANGGTIFLDEIGDLPLEAQVKLLRVLQQKEIVPVGSSQPVLINVRVISATNRDLAADVRDGKFREDLYFRLNVLPIALPSLRDRREDIPLLVRHFIERIAANESRQLCKVSTDAMTMLKRYDWPGNVRELENLLHRVMVMSDGDSLEMDDFSSLPVRPRPAVKDLLPPSLVPRPLIEIESEAIQNTIDFYEGNMTRAAEALGIAKSTLYRKIESVKS</sequence>
<evidence type="ECO:0000256" key="6">
    <source>
        <dbReference type="ARBA" id="ARBA00022741"/>
    </source>
</evidence>
<evidence type="ECO:0000256" key="7">
    <source>
        <dbReference type="ARBA" id="ARBA00022840"/>
    </source>
</evidence>
<dbReference type="InterPro" id="IPR025944">
    <property type="entry name" value="Sigma_54_int_dom_CS"/>
</dbReference>
<dbReference type="InterPro" id="IPR027417">
    <property type="entry name" value="P-loop_NTPase"/>
</dbReference>
<keyword evidence="13" id="KW-0535">Nitrogen fixation</keyword>
<dbReference type="GO" id="GO:0005737">
    <property type="term" value="C:cytoplasm"/>
    <property type="evidence" value="ECO:0007669"/>
    <property type="project" value="UniProtKB-SubCell"/>
</dbReference>
<evidence type="ECO:0000256" key="13">
    <source>
        <dbReference type="ARBA" id="ARBA00023231"/>
    </source>
</evidence>
<dbReference type="PROSITE" id="PS50110">
    <property type="entry name" value="RESPONSE_REGULATORY"/>
    <property type="match status" value="1"/>
</dbReference>
<evidence type="ECO:0000256" key="16">
    <source>
        <dbReference type="PROSITE-ProRule" id="PRU00169"/>
    </source>
</evidence>
<evidence type="ECO:0000256" key="5">
    <source>
        <dbReference type="ARBA" id="ARBA00022553"/>
    </source>
</evidence>
<dbReference type="Gene3D" id="3.40.50.300">
    <property type="entry name" value="P-loop containing nucleotide triphosphate hydrolases"/>
    <property type="match status" value="1"/>
</dbReference>
<keyword evidence="10" id="KW-0238">DNA-binding</keyword>
<dbReference type="PROSITE" id="PS00676">
    <property type="entry name" value="SIGMA54_INTERACT_2"/>
    <property type="match status" value="1"/>
</dbReference>
<dbReference type="InterPro" id="IPR025943">
    <property type="entry name" value="Sigma_54_int_dom_ATP-bd_2"/>
</dbReference>
<evidence type="ECO:0000256" key="3">
    <source>
        <dbReference type="ARBA" id="ARBA00022490"/>
    </source>
</evidence>
<dbReference type="SMART" id="SM00382">
    <property type="entry name" value="AAA"/>
    <property type="match status" value="1"/>
</dbReference>
<evidence type="ECO:0000256" key="15">
    <source>
        <dbReference type="ARBA" id="ARBA00031910"/>
    </source>
</evidence>
<dbReference type="FunFam" id="1.10.8.60:FF:000014">
    <property type="entry name" value="DNA-binding transcriptional regulator NtrC"/>
    <property type="match status" value="1"/>
</dbReference>
<dbReference type="PROSITE" id="PS00688">
    <property type="entry name" value="SIGMA54_INTERACT_3"/>
    <property type="match status" value="1"/>
</dbReference>
<dbReference type="FunFam" id="3.40.50.300:FF:000006">
    <property type="entry name" value="DNA-binding transcriptional regulator NtrC"/>
    <property type="match status" value="1"/>
</dbReference>
<evidence type="ECO:0000256" key="11">
    <source>
        <dbReference type="ARBA" id="ARBA00023159"/>
    </source>
</evidence>
<feature type="modified residue" description="4-aspartylphosphate" evidence="16">
    <location>
        <position position="55"/>
    </location>
</feature>
<evidence type="ECO:0000256" key="8">
    <source>
        <dbReference type="ARBA" id="ARBA00023012"/>
    </source>
</evidence>
<comment type="caution">
    <text evidence="19">The sequence shown here is derived from an EMBL/GenBank/DDBJ whole genome shotgun (WGS) entry which is preliminary data.</text>
</comment>
<dbReference type="PRINTS" id="PR01590">
    <property type="entry name" value="HTHFIS"/>
</dbReference>
<dbReference type="SUPFAM" id="SSF46689">
    <property type="entry name" value="Homeodomain-like"/>
    <property type="match status" value="1"/>
</dbReference>
<dbReference type="CDD" id="cd00009">
    <property type="entry name" value="AAA"/>
    <property type="match status" value="1"/>
</dbReference>
<accession>A0A2W5PHS6</accession>
<dbReference type="GO" id="GO:0043565">
    <property type="term" value="F:sequence-specific DNA binding"/>
    <property type="evidence" value="ECO:0007669"/>
    <property type="project" value="InterPro"/>
</dbReference>
<evidence type="ECO:0000256" key="10">
    <source>
        <dbReference type="ARBA" id="ARBA00023125"/>
    </source>
</evidence>
<keyword evidence="9" id="KW-0805">Transcription regulation</keyword>
<dbReference type="InterPro" id="IPR058031">
    <property type="entry name" value="AAA_lid_NorR"/>
</dbReference>
<keyword evidence="12" id="KW-0804">Transcription</keyword>
<dbReference type="GO" id="GO:0000160">
    <property type="term" value="P:phosphorelay signal transduction system"/>
    <property type="evidence" value="ECO:0007669"/>
    <property type="project" value="UniProtKB-KW"/>
</dbReference>
<dbReference type="InterPro" id="IPR001789">
    <property type="entry name" value="Sig_transdc_resp-reg_receiver"/>
</dbReference>
<comment type="subcellular location">
    <subcellularLocation>
        <location evidence="1">Cytoplasm</location>
    </subcellularLocation>
</comment>
<dbReference type="InterPro" id="IPR009057">
    <property type="entry name" value="Homeodomain-like_sf"/>
</dbReference>